<evidence type="ECO:0000313" key="3">
    <source>
        <dbReference type="Proteomes" id="UP001595945"/>
    </source>
</evidence>
<keyword evidence="2" id="KW-0503">Monooxygenase</keyword>
<dbReference type="PROSITE" id="PS51725">
    <property type="entry name" value="ABM"/>
    <property type="match status" value="1"/>
</dbReference>
<dbReference type="Proteomes" id="UP001595945">
    <property type="component" value="Unassembled WGS sequence"/>
</dbReference>
<name>A0ABD5Q8L6_9EURY</name>
<sequence>MAVSNRVWIPDERTDTFLERLQDSYGIEDQEGFLGLKVLSPIEAERHVTMTFWESLDDYQSWREGETFERAHRDRSAEDVFEAPNEIEVHEVAVERTSTE</sequence>
<dbReference type="Gene3D" id="3.30.70.100">
    <property type="match status" value="1"/>
</dbReference>
<keyword evidence="2" id="KW-0560">Oxidoreductase</keyword>
<dbReference type="RefSeq" id="WP_256568017.1">
    <property type="nucleotide sequence ID" value="NZ_JBHSHT010000004.1"/>
</dbReference>
<dbReference type="EMBL" id="JBHSHT010000004">
    <property type="protein sequence ID" value="MFC4827023.1"/>
    <property type="molecule type" value="Genomic_DNA"/>
</dbReference>
<dbReference type="Pfam" id="PF03992">
    <property type="entry name" value="ABM"/>
    <property type="match status" value="1"/>
</dbReference>
<dbReference type="SUPFAM" id="SSF54909">
    <property type="entry name" value="Dimeric alpha+beta barrel"/>
    <property type="match status" value="1"/>
</dbReference>
<evidence type="ECO:0000259" key="1">
    <source>
        <dbReference type="PROSITE" id="PS51725"/>
    </source>
</evidence>
<protein>
    <submittedName>
        <fullName evidence="2">Antibiotic biosynthesis monooxygenase family protein</fullName>
        <ecNumber evidence="2">1.14.-.-</ecNumber>
    </submittedName>
</protein>
<gene>
    <name evidence="2" type="ORF">ACFO9K_22495</name>
</gene>
<organism evidence="2 3">
    <name type="scientific">Halorussus aquaticus</name>
    <dbReference type="NCBI Taxonomy" id="2953748"/>
    <lineage>
        <taxon>Archaea</taxon>
        <taxon>Methanobacteriati</taxon>
        <taxon>Methanobacteriota</taxon>
        <taxon>Stenosarchaea group</taxon>
        <taxon>Halobacteria</taxon>
        <taxon>Halobacteriales</taxon>
        <taxon>Haladaptataceae</taxon>
        <taxon>Halorussus</taxon>
    </lineage>
</organism>
<dbReference type="PANTHER" id="PTHR34474:SF2">
    <property type="entry name" value="SIGNAL TRANSDUCTION PROTEIN TRAP"/>
    <property type="match status" value="1"/>
</dbReference>
<dbReference type="InterPro" id="IPR050404">
    <property type="entry name" value="Heme-degrading_MO"/>
</dbReference>
<proteinExistence type="predicted"/>
<reference evidence="2 3" key="1">
    <citation type="journal article" date="2019" name="Int. J. Syst. Evol. Microbiol.">
        <title>The Global Catalogue of Microorganisms (GCM) 10K type strain sequencing project: providing services to taxonomists for standard genome sequencing and annotation.</title>
        <authorList>
            <consortium name="The Broad Institute Genomics Platform"/>
            <consortium name="The Broad Institute Genome Sequencing Center for Infectious Disease"/>
            <person name="Wu L."/>
            <person name="Ma J."/>
        </authorList>
    </citation>
    <scope>NUCLEOTIDE SEQUENCE [LARGE SCALE GENOMIC DNA]</scope>
    <source>
        <strain evidence="2 3">XZYJ18</strain>
    </source>
</reference>
<dbReference type="GO" id="GO:0004497">
    <property type="term" value="F:monooxygenase activity"/>
    <property type="evidence" value="ECO:0007669"/>
    <property type="project" value="UniProtKB-KW"/>
</dbReference>
<evidence type="ECO:0000313" key="2">
    <source>
        <dbReference type="EMBL" id="MFC4827023.1"/>
    </source>
</evidence>
<feature type="domain" description="ABM" evidence="1">
    <location>
        <begin position="1"/>
        <end position="89"/>
    </location>
</feature>
<dbReference type="PANTHER" id="PTHR34474">
    <property type="entry name" value="SIGNAL TRANSDUCTION PROTEIN TRAP"/>
    <property type="match status" value="1"/>
</dbReference>
<comment type="caution">
    <text evidence="2">The sequence shown here is derived from an EMBL/GenBank/DDBJ whole genome shotgun (WGS) entry which is preliminary data.</text>
</comment>
<dbReference type="AlphaFoldDB" id="A0ABD5Q8L6"/>
<accession>A0ABD5Q8L6</accession>
<dbReference type="EC" id="1.14.-.-" evidence="2"/>
<keyword evidence="3" id="KW-1185">Reference proteome</keyword>
<dbReference type="InterPro" id="IPR011008">
    <property type="entry name" value="Dimeric_a/b-barrel"/>
</dbReference>
<dbReference type="InterPro" id="IPR007138">
    <property type="entry name" value="ABM_dom"/>
</dbReference>